<evidence type="ECO:0000313" key="2">
    <source>
        <dbReference type="Proteomes" id="UP000600139"/>
    </source>
</evidence>
<proteinExistence type="predicted"/>
<reference evidence="1" key="1">
    <citation type="submission" date="2021-01" db="EMBL/GenBank/DDBJ databases">
        <title>Modified the classification status of verrucomicrobia.</title>
        <authorList>
            <person name="Feng X."/>
        </authorList>
    </citation>
    <scope>NUCLEOTIDE SEQUENCE</scope>
    <source>
        <strain evidence="1">JCM 18052</strain>
    </source>
</reference>
<protein>
    <submittedName>
        <fullName evidence="1">TonB-dependent receptor</fullName>
    </submittedName>
</protein>
<sequence>MTQTTLEKAQELNLDPMVYGTFAEIGAGQETTNHFFRASGTAGMVAKTISAYDMTMSDAIYGQAERYVSAARLSSMIEHEYAILLERLAPKRGENTTFFSFCNTVRARGWQDNGECHGWLGIRFQMKPGDPPSDVVLHVRLLDVRTIDQMEALGVVGVNLIHSVFRHRGHLQKFVESLVDNLVPGRVEVDLLKFTGHGYGFFDNRLCALQLVESGLTDATMFLPSGEVVQPAEALYRHPVLLLRGSFDPVMKVHLKMLEQARDGFVNSLSDTDRVSAIELCEISMHNLLRGRGVDPVDFLDRADALQSLGKTVLLSRCAEFHRIAAFLHRYTNKPVGIILSIGLLNELFKPKWSEKLAGGLLESFGRLFKEGVTLHVFPWKNRRNGELVTADTFRAPEDSVHLYRHFLANGRIQSIPCEDDFVLSYTGRDVCRMINAKDEDWHKLVPEVAWTMAERHAKLRE</sequence>
<accession>A0A934R7V0</accession>
<keyword evidence="1" id="KW-0675">Receptor</keyword>
<dbReference type="EMBL" id="JAENIK010000012">
    <property type="protein sequence ID" value="MBK1817543.1"/>
    <property type="molecule type" value="Genomic_DNA"/>
</dbReference>
<gene>
    <name evidence="1" type="ORF">JIN84_18125</name>
</gene>
<organism evidence="1 2">
    <name type="scientific">Luteolibacter yonseiensis</name>
    <dbReference type="NCBI Taxonomy" id="1144680"/>
    <lineage>
        <taxon>Bacteria</taxon>
        <taxon>Pseudomonadati</taxon>
        <taxon>Verrucomicrobiota</taxon>
        <taxon>Verrucomicrobiia</taxon>
        <taxon>Verrucomicrobiales</taxon>
        <taxon>Verrucomicrobiaceae</taxon>
        <taxon>Luteolibacter</taxon>
    </lineage>
</organism>
<dbReference type="Proteomes" id="UP000600139">
    <property type="component" value="Unassembled WGS sequence"/>
</dbReference>
<name>A0A934R7V0_9BACT</name>
<dbReference type="RefSeq" id="WP_200352483.1">
    <property type="nucleotide sequence ID" value="NZ_BAABHZ010000001.1"/>
</dbReference>
<keyword evidence="2" id="KW-1185">Reference proteome</keyword>
<evidence type="ECO:0000313" key="1">
    <source>
        <dbReference type="EMBL" id="MBK1817543.1"/>
    </source>
</evidence>
<dbReference type="AlphaFoldDB" id="A0A934R7V0"/>
<comment type="caution">
    <text evidence="1">The sequence shown here is derived from an EMBL/GenBank/DDBJ whole genome shotgun (WGS) entry which is preliminary data.</text>
</comment>